<keyword evidence="1" id="KW-0245">EGF-like domain</keyword>
<dbReference type="Pfam" id="PF00057">
    <property type="entry name" value="Ldl_recept_a"/>
    <property type="match status" value="6"/>
</dbReference>
<evidence type="ECO:0000256" key="3">
    <source>
        <dbReference type="ARBA" id="ARBA00022692"/>
    </source>
</evidence>
<dbReference type="PANTHER" id="PTHR22722">
    <property type="entry name" value="LOW-DENSITY LIPOPROTEIN RECEPTOR-RELATED PROTEIN 2-RELATED"/>
    <property type="match status" value="1"/>
</dbReference>
<dbReference type="SUPFAM" id="SSF63825">
    <property type="entry name" value="YWTD domain"/>
    <property type="match status" value="4"/>
</dbReference>
<dbReference type="InterPro" id="IPR000033">
    <property type="entry name" value="LDLR_classB_rpt"/>
</dbReference>
<feature type="repeat" description="LDL-receptor class B" evidence="12">
    <location>
        <begin position="1314"/>
        <end position="1356"/>
    </location>
</feature>
<gene>
    <name evidence="16" type="ORF">NQ317_019052</name>
</gene>
<feature type="disulfide bond" evidence="11">
    <location>
        <begin position="504"/>
        <end position="516"/>
    </location>
</feature>
<evidence type="ECO:0000256" key="7">
    <source>
        <dbReference type="ARBA" id="ARBA00023157"/>
    </source>
</evidence>
<accession>A0ABQ9JWF0</accession>
<feature type="domain" description="EGF-like calcium-binding" evidence="14">
    <location>
        <begin position="936"/>
        <end position="972"/>
    </location>
</feature>
<feature type="disulfide bond" evidence="11">
    <location>
        <begin position="198"/>
        <end position="213"/>
    </location>
</feature>
<feature type="disulfide bond" evidence="11">
    <location>
        <begin position="421"/>
        <end position="433"/>
    </location>
</feature>
<keyword evidence="3 13" id="KW-0812">Transmembrane</keyword>
<organism evidence="16 17">
    <name type="scientific">Molorchus minor</name>
    <dbReference type="NCBI Taxonomy" id="1323400"/>
    <lineage>
        <taxon>Eukaryota</taxon>
        <taxon>Metazoa</taxon>
        <taxon>Ecdysozoa</taxon>
        <taxon>Arthropoda</taxon>
        <taxon>Hexapoda</taxon>
        <taxon>Insecta</taxon>
        <taxon>Pterygota</taxon>
        <taxon>Neoptera</taxon>
        <taxon>Endopterygota</taxon>
        <taxon>Coleoptera</taxon>
        <taxon>Polyphaga</taxon>
        <taxon>Cucujiformia</taxon>
        <taxon>Chrysomeloidea</taxon>
        <taxon>Cerambycidae</taxon>
        <taxon>Lamiinae</taxon>
        <taxon>Monochamini</taxon>
        <taxon>Molorchus</taxon>
    </lineage>
</organism>
<sequence length="2054" mass="233877">MQPYPILPVPIPIDEYEMSSGFPFYFDPEVIGVPERSDRPSNRGGMYGGRPEYYQGRPHYGLSNGRFPFDLGYLGGKGYSSDYDSVGRFHPPRNDDYDDLSETYNIKQPEEDDSDIKLPEQYSPECEDNCPKGEIVCHKTCNCIEETKRCDGKMDCDDNEDELECSSFAHQPVRYCNETKNHVLCPRTNRCISKDWLCDGDDDCGDYSDETHCGYRVNCTVDQFQCENGLCIPKEWICDNDNDCKDFSDELNCTKTGCNIQMPVFTIYSLNSKVGFSFYQVIVHIKINRCAKNHLSKNVLITEIFAFKSIEYLKADPEQFLEQYRGWFSFNNKKYTAKVRAPPYMLQTEEEVLGIVEDDPSTSTREIASSEVRLYKQNKCADNEFECSDTKCISLSWKCDKRIDCSDGSDESDCDITPSFCNEDEFQCATHKCIKKEFRCDGDDDCEDWSDEDDCPRIPGNCVAGEFKCNSGKCVPERYICDKQRDCDENEDEAICDYNVVKNCTSDEYTCDDKECILNKWVCDGRDDCTHGEDEANCEIICDLSKFPCSGIDPQNNKTEFCINRKHRCDEQKDCPKGEDEESCPTKRECESGTKCKQLCITTADGKKGCSCWNGYRIASDGYSCEDIDECMYATDPVCSQKCNNTIGSFRCGCMTGYVLRPDLRTCKAVGAAPTLLFANKIDIRQVSLSNSFYTAILRGLHNAVALDYHYQNKFIFWSDVSMNIIRRAYINGTEIKDIIKSGLESPGGIAVDWIHNLIFWTDSGTRRIEVATIDGEHRAIIAAIEVDKPRAISVHPGETLVFWTDWGPNPKIERSEMDGRNRMNIITESVFWPNGLTIDYTTNQLYWADAKHNVIETSRLDGSGRKKVLSKGLPHPFALTIFEDAIFWTDWHTRSISTANKATGAGFRTIHSQLYFPMDIHSYHPQRQPKYRNRCGKNKGGCEHMCLPNKQSYTCVCRMGQKLKADKKTCQKPEKFFITVQFKLNLQVIPVDGIKSAVAIAWESKTDYIYWTDVERRSLNRALWNGSSQEVIVHSNIISPAGISLDWVTDKIYWTDVGTARIEVANYDGTMRSLLVWEDLEKPRDIVVDPLAGLMYWSDWGEKPKIVRANMDRTNRFVIASTNLTWPNGLAVDHLAGKIYWTDGGSRTIEYASFDGSHRKVLLGGDSIPHPFGLDVFGNNIYWTDWETHNLEKANKITGQDRKILCRDMTDLMDVRVFHRNRKAVKNPCNIKNGGCTHLCLLRFNGYSCACPTGIKLGDDDKTCANGPVNFLIMAHRLDIRQISLDVPYMVDVVLPFSPLKSATSVDVDRKTGEIYWTDTAEDIIQKATPDGKHMEVIIMHEMEAPDGIAIDSTGRKIYWTDRERNSVEVAELDGKNRKLLFHRDLDNPRAITLHYHHGLMYWSDWGKHAKIEVAHMDGTHRKTLISKKLNWPNGLAIDRPANRLYWNDGKLNTIESSDLSGNDRRTIIPEVPHPYGLVVVGNHIYWTDWQTRALHRADKTSGRDHTIIRDKLEGLMDVRSVQSDNIAENACGNNNGGCSHLCLRNPVSYTCACPTGLSKTKLNDKQCELIPQTYLLLATRYALSRISLDTNDTWDVTLPIDKIRNVIDVDYHWEKKLIFYTDIERNVIQSVSMYNLSDVRTIVDTNLTSPDGLAVDWIANNIYWTNTKNKVIEVARINGSSRKTVIKDNLQDPRSIVIFPRKGYLFWTDWGQPKIERSYLDGSGRKAIVQVDLSFPIGLVIDYVGRRLYWIDAKLNAERIETTDLHGNNRVVLNIQATHPFSLTQNEDYIFWTDWVQKSVIRAEKTTGKDTIVVRSQLDAAMGLTMVTAERQLGWNPCAVDNGGCSHLCFFKQRNYSCGCPDDASTQTCSTVPKYNVSMKCPGGSFKCDYEDEDYYDEVIPYYTNPNKAEEDTELKSAHSNVFYILTLVPMLFIILLCIILVVFLLIKKGKKKYIYGTSRSFSNPNYYSSNNDANAVPGSDRRQFIWKRLKYDKSQERVYEETVGISSPEIASLIPTILTPCSSNCEVVTPEVERSPSVTPLHKTDIIESVS</sequence>
<feature type="domain" description="EGF-like" evidence="15">
    <location>
        <begin position="1229"/>
        <end position="1266"/>
    </location>
</feature>
<evidence type="ECO:0000256" key="10">
    <source>
        <dbReference type="ARBA" id="ARBA00046288"/>
    </source>
</evidence>
<dbReference type="InterPro" id="IPR009030">
    <property type="entry name" value="Growth_fac_rcpt_cys_sf"/>
</dbReference>
<dbReference type="Gene3D" id="4.10.400.10">
    <property type="entry name" value="Low-density Lipoprotein Receptor"/>
    <property type="match status" value="8"/>
</dbReference>
<dbReference type="Proteomes" id="UP001162164">
    <property type="component" value="Unassembled WGS sequence"/>
</dbReference>
<comment type="subcellular location">
    <subcellularLocation>
        <location evidence="10">Endomembrane system</location>
        <topology evidence="10">Single-pass type I membrane protein</topology>
    </subcellularLocation>
</comment>
<dbReference type="SMART" id="SM00192">
    <property type="entry name" value="LDLa"/>
    <property type="match status" value="8"/>
</dbReference>
<keyword evidence="17" id="KW-1185">Reference proteome</keyword>
<feature type="disulfide bond" evidence="11">
    <location>
        <begin position="380"/>
        <end position="392"/>
    </location>
</feature>
<dbReference type="InterPro" id="IPR011042">
    <property type="entry name" value="6-blade_b-propeller_TolB-like"/>
</dbReference>
<evidence type="ECO:0000256" key="13">
    <source>
        <dbReference type="SAM" id="Phobius"/>
    </source>
</evidence>
<evidence type="ECO:0000256" key="5">
    <source>
        <dbReference type="ARBA" id="ARBA00022989"/>
    </source>
</evidence>
<feature type="disulfide bond" evidence="11">
    <location>
        <begin position="150"/>
        <end position="165"/>
    </location>
</feature>
<feature type="repeat" description="LDL-receptor class B" evidence="12">
    <location>
        <begin position="1138"/>
        <end position="1181"/>
    </location>
</feature>
<feature type="domain" description="EGF-like" evidence="15">
    <location>
        <begin position="1839"/>
        <end position="1872"/>
    </location>
</feature>
<dbReference type="Gene3D" id="2.10.25.10">
    <property type="entry name" value="Laminin"/>
    <property type="match status" value="2"/>
</dbReference>
<feature type="repeat" description="LDL-receptor class B" evidence="12">
    <location>
        <begin position="844"/>
        <end position="886"/>
    </location>
</feature>
<feature type="domain" description="EGF-like calcium-binding" evidence="14">
    <location>
        <begin position="1529"/>
        <end position="1570"/>
    </location>
</feature>
<dbReference type="SMART" id="SM00179">
    <property type="entry name" value="EGF_CA"/>
    <property type="match status" value="4"/>
</dbReference>
<feature type="repeat" description="LDL-receptor class B" evidence="12">
    <location>
        <begin position="1094"/>
        <end position="1137"/>
    </location>
</feature>
<comment type="caution">
    <text evidence="11">Lacks conserved residue(s) required for the propagation of feature annotation.</text>
</comment>
<feature type="transmembrane region" description="Helical" evidence="13">
    <location>
        <begin position="1924"/>
        <end position="1949"/>
    </location>
</feature>
<keyword evidence="2" id="KW-0254">Endocytosis</keyword>
<dbReference type="SUPFAM" id="SSF57184">
    <property type="entry name" value="Growth factor receptor domain"/>
    <property type="match status" value="1"/>
</dbReference>
<feature type="repeat" description="LDL-receptor class B" evidence="12">
    <location>
        <begin position="1051"/>
        <end position="1093"/>
    </location>
</feature>
<evidence type="ECO:0000259" key="15">
    <source>
        <dbReference type="SMART" id="SM00181"/>
    </source>
</evidence>
<proteinExistence type="predicted"/>
<feature type="repeat" description="LDL-receptor class B" evidence="12">
    <location>
        <begin position="1748"/>
        <end position="1791"/>
    </location>
</feature>
<dbReference type="PROSITE" id="PS01187">
    <property type="entry name" value="EGF_CA"/>
    <property type="match status" value="1"/>
</dbReference>
<evidence type="ECO:0000256" key="9">
    <source>
        <dbReference type="ARBA" id="ARBA00023180"/>
    </source>
</evidence>
<dbReference type="CDD" id="cd00054">
    <property type="entry name" value="EGF_CA"/>
    <property type="match status" value="1"/>
</dbReference>
<name>A0ABQ9JWF0_9CUCU</name>
<keyword evidence="9" id="KW-0325">Glycoprotein</keyword>
<feature type="disulfide bond" evidence="11">
    <location>
        <begin position="569"/>
        <end position="584"/>
    </location>
</feature>
<feature type="disulfide bond" evidence="11">
    <location>
        <begin position="387"/>
        <end position="405"/>
    </location>
</feature>
<feature type="disulfide bond" evidence="11">
    <location>
        <begin position="219"/>
        <end position="231"/>
    </location>
</feature>
<dbReference type="InterPro" id="IPR036055">
    <property type="entry name" value="LDL_receptor-like_sf"/>
</dbReference>
<dbReference type="SUPFAM" id="SSF57424">
    <property type="entry name" value="LDL receptor-like module"/>
    <property type="match status" value="7"/>
</dbReference>
<evidence type="ECO:0000313" key="16">
    <source>
        <dbReference type="EMBL" id="KAJ8982651.1"/>
    </source>
</evidence>
<dbReference type="PROSITE" id="PS01209">
    <property type="entry name" value="LDLRA_1"/>
    <property type="match status" value="4"/>
</dbReference>
<keyword evidence="6 13" id="KW-0472">Membrane</keyword>
<feature type="disulfide bond" evidence="11">
    <location>
        <begin position="523"/>
        <end position="538"/>
    </location>
</feature>
<reference evidence="16" key="1">
    <citation type="journal article" date="2023" name="Insect Mol. Biol.">
        <title>Genome sequencing provides insights into the evolution of gene families encoding plant cell wall-degrading enzymes in longhorned beetles.</title>
        <authorList>
            <person name="Shin N.R."/>
            <person name="Okamura Y."/>
            <person name="Kirsch R."/>
            <person name="Pauchet Y."/>
        </authorList>
    </citation>
    <scope>NUCLEOTIDE SEQUENCE</scope>
    <source>
        <strain evidence="16">MMC_N1</strain>
    </source>
</reference>
<keyword evidence="5 13" id="KW-1133">Transmembrane helix</keyword>
<dbReference type="Gene3D" id="2.120.10.30">
    <property type="entry name" value="TolB, C-terminal domain"/>
    <property type="match status" value="4"/>
</dbReference>
<feature type="repeat" description="LDL-receptor class B" evidence="12">
    <location>
        <begin position="1008"/>
        <end position="1050"/>
    </location>
</feature>
<feature type="disulfide bond" evidence="11">
    <location>
        <begin position="399"/>
        <end position="414"/>
    </location>
</feature>
<dbReference type="PROSITE" id="PS50068">
    <property type="entry name" value="LDLRA_2"/>
    <property type="match status" value="8"/>
</dbReference>
<dbReference type="InterPro" id="IPR000742">
    <property type="entry name" value="EGF"/>
</dbReference>
<feature type="repeat" description="LDL-receptor class B" evidence="12">
    <location>
        <begin position="1400"/>
        <end position="1443"/>
    </location>
</feature>
<evidence type="ECO:0008006" key="18">
    <source>
        <dbReference type="Google" id="ProtNLM"/>
    </source>
</evidence>
<evidence type="ECO:0000256" key="6">
    <source>
        <dbReference type="ARBA" id="ARBA00023136"/>
    </source>
</evidence>
<protein>
    <recommendedName>
        <fullName evidence="18">Low-density lipoprotein receptor-related protein 4</fullName>
    </recommendedName>
</protein>
<feature type="repeat" description="LDL-receptor class B" evidence="12">
    <location>
        <begin position="1705"/>
        <end position="1747"/>
    </location>
</feature>
<dbReference type="PRINTS" id="PR00261">
    <property type="entry name" value="LDLRECEPTOR"/>
</dbReference>
<dbReference type="InterPro" id="IPR051221">
    <property type="entry name" value="LDLR-related"/>
</dbReference>
<keyword evidence="7 11" id="KW-1015">Disulfide bond</keyword>
<dbReference type="SMART" id="SM00135">
    <property type="entry name" value="LY"/>
    <property type="match status" value="20"/>
</dbReference>
<feature type="domain" description="EGF-like calcium-binding" evidence="14">
    <location>
        <begin position="1227"/>
        <end position="1266"/>
    </location>
</feature>
<evidence type="ECO:0000256" key="1">
    <source>
        <dbReference type="ARBA" id="ARBA00022536"/>
    </source>
</evidence>
<dbReference type="SUPFAM" id="SSF57196">
    <property type="entry name" value="EGF/Laminin"/>
    <property type="match status" value="2"/>
</dbReference>
<comment type="caution">
    <text evidence="16">The sequence shown here is derived from an EMBL/GenBank/DDBJ whole genome shotgun (WGS) entry which is preliminary data.</text>
</comment>
<evidence type="ECO:0000313" key="17">
    <source>
        <dbReference type="Proteomes" id="UP001162164"/>
    </source>
</evidence>
<feature type="disulfide bond" evidence="11">
    <location>
        <begin position="481"/>
        <end position="496"/>
    </location>
</feature>
<keyword evidence="4" id="KW-0677">Repeat</keyword>
<evidence type="ECO:0000256" key="4">
    <source>
        <dbReference type="ARBA" id="ARBA00022737"/>
    </source>
</evidence>
<dbReference type="SMART" id="SM00181">
    <property type="entry name" value="EGF"/>
    <property type="match status" value="6"/>
</dbReference>
<dbReference type="InterPro" id="IPR018097">
    <property type="entry name" value="EGF_Ca-bd_CS"/>
</dbReference>
<feature type="disulfide bond" evidence="11">
    <location>
        <begin position="511"/>
        <end position="529"/>
    </location>
</feature>
<feature type="repeat" description="LDL-receptor class B" evidence="12">
    <location>
        <begin position="1662"/>
        <end position="1704"/>
    </location>
</feature>
<dbReference type="InterPro" id="IPR002172">
    <property type="entry name" value="LDrepeatLR_classA_rpt"/>
</dbReference>
<keyword evidence="8" id="KW-0675">Receptor</keyword>
<feature type="disulfide bond" evidence="11">
    <location>
        <begin position="462"/>
        <end position="474"/>
    </location>
</feature>
<feature type="repeat" description="LDL-receptor class B" evidence="12">
    <location>
        <begin position="757"/>
        <end position="799"/>
    </location>
</feature>
<feature type="domain" description="EGF-like calcium-binding" evidence="14">
    <location>
        <begin position="627"/>
        <end position="668"/>
    </location>
</feature>
<dbReference type="InterPro" id="IPR049883">
    <property type="entry name" value="NOTCH1_EGF-like"/>
</dbReference>
<dbReference type="Pfam" id="PF07645">
    <property type="entry name" value="EGF_CA"/>
    <property type="match status" value="1"/>
</dbReference>
<feature type="repeat" description="LDL-receptor class B" evidence="12">
    <location>
        <begin position="1444"/>
        <end position="1485"/>
    </location>
</feature>
<dbReference type="PROSITE" id="PS51120">
    <property type="entry name" value="LDLRB"/>
    <property type="match status" value="16"/>
</dbReference>
<dbReference type="CDD" id="cd00112">
    <property type="entry name" value="LDLa"/>
    <property type="match status" value="7"/>
</dbReference>
<feature type="domain" description="EGF-like" evidence="15">
    <location>
        <begin position="935"/>
        <end position="972"/>
    </location>
</feature>
<feature type="disulfide bond" evidence="11">
    <location>
        <begin position="469"/>
        <end position="487"/>
    </location>
</feature>
<feature type="disulfide bond" evidence="11">
    <location>
        <begin position="226"/>
        <end position="244"/>
    </location>
</feature>
<feature type="repeat" description="LDL-receptor class B" evidence="12">
    <location>
        <begin position="714"/>
        <end position="756"/>
    </location>
</feature>
<feature type="disulfide bond" evidence="11">
    <location>
        <begin position="440"/>
        <end position="455"/>
    </location>
</feature>
<evidence type="ECO:0000256" key="12">
    <source>
        <dbReference type="PROSITE-ProRule" id="PRU00461"/>
    </source>
</evidence>
<feature type="disulfide bond" evidence="11">
    <location>
        <begin position="238"/>
        <end position="253"/>
    </location>
</feature>
<evidence type="ECO:0000256" key="2">
    <source>
        <dbReference type="ARBA" id="ARBA00022583"/>
    </source>
</evidence>
<evidence type="ECO:0000256" key="8">
    <source>
        <dbReference type="ARBA" id="ARBA00023170"/>
    </source>
</evidence>
<feature type="disulfide bond" evidence="11">
    <location>
        <begin position="428"/>
        <end position="446"/>
    </location>
</feature>
<dbReference type="EMBL" id="JAPWTJ010000114">
    <property type="protein sequence ID" value="KAJ8982651.1"/>
    <property type="molecule type" value="Genomic_DNA"/>
</dbReference>
<dbReference type="Pfam" id="PF14670">
    <property type="entry name" value="FXa_inhibition"/>
    <property type="match status" value="2"/>
</dbReference>
<dbReference type="InterPro" id="IPR023415">
    <property type="entry name" value="LDLR_class-A_CS"/>
</dbReference>
<dbReference type="PANTHER" id="PTHR22722:SF15">
    <property type="entry name" value="LOW-DENSITY LIPOPROTEIN RECEPTOR-RELATED"/>
    <property type="match status" value="1"/>
</dbReference>
<feature type="domain" description="EGF-like" evidence="15">
    <location>
        <begin position="1532"/>
        <end position="1570"/>
    </location>
</feature>
<dbReference type="Pfam" id="PF00058">
    <property type="entry name" value="Ldl_recept_b"/>
    <property type="match status" value="12"/>
</dbReference>
<feature type="repeat" description="LDL-receptor class B" evidence="12">
    <location>
        <begin position="1357"/>
        <end position="1399"/>
    </location>
</feature>
<feature type="repeat" description="LDL-receptor class B" evidence="12">
    <location>
        <begin position="1618"/>
        <end position="1661"/>
    </location>
</feature>
<dbReference type="InterPro" id="IPR001881">
    <property type="entry name" value="EGF-like_Ca-bd_dom"/>
</dbReference>
<feature type="domain" description="EGF-like" evidence="15">
    <location>
        <begin position="589"/>
        <end position="626"/>
    </location>
</feature>
<feature type="domain" description="EGF-like" evidence="15">
    <location>
        <begin position="630"/>
        <end position="668"/>
    </location>
</feature>
<evidence type="ECO:0000259" key="14">
    <source>
        <dbReference type="SMART" id="SM00179"/>
    </source>
</evidence>
<evidence type="ECO:0000256" key="11">
    <source>
        <dbReference type="PROSITE-ProRule" id="PRU00124"/>
    </source>
</evidence>
<feature type="repeat" description="LDL-receptor class B" evidence="12">
    <location>
        <begin position="800"/>
        <end position="843"/>
    </location>
</feature>